<evidence type="ECO:0000256" key="7">
    <source>
        <dbReference type="RuleBase" id="RU079119"/>
    </source>
</evidence>
<dbReference type="PANTHER" id="PTHR22883">
    <property type="entry name" value="ZINC FINGER DHHC DOMAIN CONTAINING PROTEIN"/>
    <property type="match status" value="1"/>
</dbReference>
<reference evidence="9" key="1">
    <citation type="submission" date="2021-02" db="EMBL/GenBank/DDBJ databases">
        <authorList>
            <person name="Dougan E. K."/>
            <person name="Rhodes N."/>
            <person name="Thang M."/>
            <person name="Chan C."/>
        </authorList>
    </citation>
    <scope>NUCLEOTIDE SEQUENCE</scope>
</reference>
<dbReference type="GO" id="GO:0019706">
    <property type="term" value="F:protein-cysteine S-palmitoyltransferase activity"/>
    <property type="evidence" value="ECO:0007669"/>
    <property type="project" value="UniProtKB-EC"/>
</dbReference>
<feature type="non-terminal residue" evidence="9">
    <location>
        <position position="1"/>
    </location>
</feature>
<evidence type="ECO:0000256" key="6">
    <source>
        <dbReference type="ARBA" id="ARBA00023315"/>
    </source>
</evidence>
<keyword evidence="5" id="KW-0472">Membrane</keyword>
<dbReference type="PROSITE" id="PS50216">
    <property type="entry name" value="DHHC"/>
    <property type="match status" value="1"/>
</dbReference>
<comment type="catalytic activity">
    <reaction evidence="7">
        <text>L-cysteinyl-[protein] + hexadecanoyl-CoA = S-hexadecanoyl-L-cysteinyl-[protein] + CoA</text>
        <dbReference type="Rhea" id="RHEA:36683"/>
        <dbReference type="Rhea" id="RHEA-COMP:10131"/>
        <dbReference type="Rhea" id="RHEA-COMP:11032"/>
        <dbReference type="ChEBI" id="CHEBI:29950"/>
        <dbReference type="ChEBI" id="CHEBI:57287"/>
        <dbReference type="ChEBI" id="CHEBI:57379"/>
        <dbReference type="ChEBI" id="CHEBI:74151"/>
        <dbReference type="EC" id="2.3.1.225"/>
    </reaction>
</comment>
<dbReference type="GO" id="GO:0005794">
    <property type="term" value="C:Golgi apparatus"/>
    <property type="evidence" value="ECO:0007669"/>
    <property type="project" value="TreeGrafter"/>
</dbReference>
<comment type="similarity">
    <text evidence="7">Belongs to the DHHC palmitoyltransferase family.</text>
</comment>
<dbReference type="EMBL" id="CAJNNV010027262">
    <property type="protein sequence ID" value="CAE8619942.1"/>
    <property type="molecule type" value="Genomic_DNA"/>
</dbReference>
<dbReference type="OrthoDB" id="9909019at2759"/>
<keyword evidence="10" id="KW-1185">Reference proteome</keyword>
<gene>
    <name evidence="9" type="ORF">PGLA1383_LOCUS37532</name>
</gene>
<dbReference type="InterPro" id="IPR001594">
    <property type="entry name" value="Palmitoyltrfase_DHHC"/>
</dbReference>
<feature type="non-terminal residue" evidence="9">
    <location>
        <position position="198"/>
    </location>
</feature>
<evidence type="ECO:0000259" key="8">
    <source>
        <dbReference type="Pfam" id="PF01529"/>
    </source>
</evidence>
<keyword evidence="4" id="KW-1133">Transmembrane helix</keyword>
<keyword evidence="2 7" id="KW-0808">Transferase</keyword>
<organism evidence="9 10">
    <name type="scientific">Polarella glacialis</name>
    <name type="common">Dinoflagellate</name>
    <dbReference type="NCBI Taxonomy" id="89957"/>
    <lineage>
        <taxon>Eukaryota</taxon>
        <taxon>Sar</taxon>
        <taxon>Alveolata</taxon>
        <taxon>Dinophyceae</taxon>
        <taxon>Suessiales</taxon>
        <taxon>Suessiaceae</taxon>
        <taxon>Polarella</taxon>
    </lineage>
</organism>
<sequence>CYFTDPGRIPTRWQEFVGSVGPGLTLAPTRFEWQPGKATKCRKCDIVRPERSHHCAICNICILRMDHHCPWINNCVGFRNYKFFILLGVYTCITSIVGVATTFPELVYSASTISQMFDGEATAEAVSFKQFDGFISSGETIFEGVLTLGEAKLKCKTLPGCKGFSFEGKPTDKPVKVYLKDKWDNWSTGWTSFKLENQ</sequence>
<evidence type="ECO:0000256" key="4">
    <source>
        <dbReference type="ARBA" id="ARBA00022989"/>
    </source>
</evidence>
<evidence type="ECO:0000256" key="1">
    <source>
        <dbReference type="ARBA" id="ARBA00004141"/>
    </source>
</evidence>
<evidence type="ECO:0000256" key="5">
    <source>
        <dbReference type="ARBA" id="ARBA00023136"/>
    </source>
</evidence>
<dbReference type="AlphaFoldDB" id="A0A813G1L6"/>
<keyword evidence="6 7" id="KW-0012">Acyltransferase</keyword>
<comment type="caution">
    <text evidence="9">The sequence shown here is derived from an EMBL/GenBank/DDBJ whole genome shotgun (WGS) entry which is preliminary data.</text>
</comment>
<evidence type="ECO:0000256" key="2">
    <source>
        <dbReference type="ARBA" id="ARBA00022679"/>
    </source>
</evidence>
<evidence type="ECO:0000256" key="3">
    <source>
        <dbReference type="ARBA" id="ARBA00022692"/>
    </source>
</evidence>
<dbReference type="Proteomes" id="UP000654075">
    <property type="component" value="Unassembled WGS sequence"/>
</dbReference>
<evidence type="ECO:0000313" key="9">
    <source>
        <dbReference type="EMBL" id="CAE8619942.1"/>
    </source>
</evidence>
<dbReference type="GO" id="GO:0005783">
    <property type="term" value="C:endoplasmic reticulum"/>
    <property type="evidence" value="ECO:0007669"/>
    <property type="project" value="TreeGrafter"/>
</dbReference>
<comment type="domain">
    <text evidence="7">The DHHC domain is required for palmitoyltransferase activity.</text>
</comment>
<dbReference type="PANTHER" id="PTHR22883:SF445">
    <property type="entry name" value="PALMITOYLTRANSFERASE"/>
    <property type="match status" value="1"/>
</dbReference>
<comment type="subcellular location">
    <subcellularLocation>
        <location evidence="1">Membrane</location>
        <topology evidence="1">Multi-pass membrane protein</topology>
    </subcellularLocation>
</comment>
<dbReference type="InterPro" id="IPR039859">
    <property type="entry name" value="PFA4/ZDH16/20/ERF2-like"/>
</dbReference>
<evidence type="ECO:0000313" key="10">
    <source>
        <dbReference type="Proteomes" id="UP000654075"/>
    </source>
</evidence>
<dbReference type="Pfam" id="PF01529">
    <property type="entry name" value="DHHC"/>
    <property type="match status" value="1"/>
</dbReference>
<proteinExistence type="inferred from homology"/>
<dbReference type="EC" id="2.3.1.225" evidence="7"/>
<feature type="domain" description="Palmitoyltransferase DHHC" evidence="8">
    <location>
        <begin position="37"/>
        <end position="115"/>
    </location>
</feature>
<dbReference type="GO" id="GO:0016020">
    <property type="term" value="C:membrane"/>
    <property type="evidence" value="ECO:0007669"/>
    <property type="project" value="UniProtKB-SubCell"/>
</dbReference>
<name>A0A813G1L6_POLGL</name>
<accession>A0A813G1L6</accession>
<dbReference type="GO" id="GO:0006612">
    <property type="term" value="P:protein targeting to membrane"/>
    <property type="evidence" value="ECO:0007669"/>
    <property type="project" value="TreeGrafter"/>
</dbReference>
<keyword evidence="3" id="KW-0812">Transmembrane</keyword>
<protein>
    <recommendedName>
        <fullName evidence="7">Palmitoyltransferase</fullName>
        <ecNumber evidence="7">2.3.1.225</ecNumber>
    </recommendedName>
</protein>